<dbReference type="PANTHER" id="PTHR37291:SF1">
    <property type="entry name" value="TYPE IV METHYL-DIRECTED RESTRICTION ENZYME ECOKMCRB SUBUNIT"/>
    <property type="match status" value="1"/>
</dbReference>
<accession>N9R1T3</accession>
<dbReference type="EMBL" id="APRZ01000019">
    <property type="protein sequence ID" value="ENX33092.1"/>
    <property type="molecule type" value="Genomic_DNA"/>
</dbReference>
<dbReference type="Pfam" id="PF07728">
    <property type="entry name" value="AAA_5"/>
    <property type="match status" value="1"/>
</dbReference>
<dbReference type="Gene3D" id="3.40.50.300">
    <property type="entry name" value="P-loop containing nucleotide triphosphate hydrolases"/>
    <property type="match status" value="1"/>
</dbReference>
<feature type="domain" description="ATPase dynein-related AAA" evidence="1">
    <location>
        <begin position="263"/>
        <end position="402"/>
    </location>
</feature>
<proteinExistence type="predicted"/>
<keyword evidence="3" id="KW-1185">Reference proteome</keyword>
<protein>
    <recommendedName>
        <fullName evidence="1">ATPase dynein-related AAA domain-containing protein</fullName>
    </recommendedName>
</protein>
<dbReference type="PANTHER" id="PTHR37291">
    <property type="entry name" value="5-METHYLCYTOSINE-SPECIFIC RESTRICTION ENZYME B"/>
    <property type="match status" value="1"/>
</dbReference>
<dbReference type="PATRIC" id="fig|1217695.3.peg.2950"/>
<dbReference type="RefSeq" id="WP_005275684.1">
    <property type="nucleotide sequence ID" value="NZ_KB850195.1"/>
</dbReference>
<dbReference type="GO" id="GO:0016887">
    <property type="term" value="F:ATP hydrolysis activity"/>
    <property type="evidence" value="ECO:0007669"/>
    <property type="project" value="InterPro"/>
</dbReference>
<dbReference type="SUPFAM" id="SSF52540">
    <property type="entry name" value="P-loop containing nucleoside triphosphate hydrolases"/>
    <property type="match status" value="1"/>
</dbReference>
<dbReference type="InterPro" id="IPR027417">
    <property type="entry name" value="P-loop_NTPase"/>
</dbReference>
<dbReference type="GO" id="GO:0005524">
    <property type="term" value="F:ATP binding"/>
    <property type="evidence" value="ECO:0007669"/>
    <property type="project" value="InterPro"/>
</dbReference>
<evidence type="ECO:0000313" key="2">
    <source>
        <dbReference type="EMBL" id="ENX33092.1"/>
    </source>
</evidence>
<dbReference type="HOGENOM" id="CLU_517441_0_0_6"/>
<reference evidence="2 3" key="1">
    <citation type="submission" date="2013-02" db="EMBL/GenBank/DDBJ databases">
        <title>The Genome Sequence of Acinetobacter sp. NIPH 1859.</title>
        <authorList>
            <consortium name="The Broad Institute Genome Sequencing Platform"/>
            <consortium name="The Broad Institute Genome Sequencing Center for Infectious Disease"/>
            <person name="Cerqueira G."/>
            <person name="Feldgarden M."/>
            <person name="Courvalin P."/>
            <person name="Perichon B."/>
            <person name="Grillot-Courvalin C."/>
            <person name="Clermont D."/>
            <person name="Rocha E."/>
            <person name="Yoon E.-J."/>
            <person name="Nemec A."/>
            <person name="Walker B."/>
            <person name="Young S.K."/>
            <person name="Zeng Q."/>
            <person name="Gargeya S."/>
            <person name="Fitzgerald M."/>
            <person name="Haas B."/>
            <person name="Abouelleil A."/>
            <person name="Alvarado L."/>
            <person name="Arachchi H.M."/>
            <person name="Berlin A.M."/>
            <person name="Chapman S.B."/>
            <person name="Dewar J."/>
            <person name="Goldberg J."/>
            <person name="Griggs A."/>
            <person name="Gujja S."/>
            <person name="Hansen M."/>
            <person name="Howarth C."/>
            <person name="Imamovic A."/>
            <person name="Larimer J."/>
            <person name="McCowan C."/>
            <person name="Murphy C."/>
            <person name="Neiman D."/>
            <person name="Pearson M."/>
            <person name="Priest M."/>
            <person name="Roberts A."/>
            <person name="Saif S."/>
            <person name="Shea T."/>
            <person name="Sisk P."/>
            <person name="Sykes S."/>
            <person name="Wortman J."/>
            <person name="Nusbaum C."/>
            <person name="Birren B."/>
        </authorList>
    </citation>
    <scope>NUCLEOTIDE SEQUENCE [LARGE SCALE GENOMIC DNA]</scope>
    <source>
        <strain evidence="2 3">NIPH 1859</strain>
    </source>
</reference>
<gene>
    <name evidence="2" type="ORF">F889_03024</name>
</gene>
<sequence length="526" mass="61250">MYLSKNLIQLSIDNLKDVEQTGIANGHADLFAFFLILKLQNLKINHWSHKSEIFDKDKLLIAVYLLGGLASPEERPGKKSCLFFTGIRNKKRYNEGTVFNSLPSRLIDTIDNSAADHLLDKNQEEIKFKKIVLENLNKKYPYKFNLYALIYWIYRHYNFEKSYTKFELKNIFCNQFNFSHQELEQIFDMKGFHNPIYSENRTEYTDIRQYIGIDDVELNSANLNIEISDLNLEKYAEELRMIANELRITPDLISSVLIRYKQLILTGVPGVGKSYFINELKDKFDINIIQFHQNYSYQDFIVGKTITNGNVSTIEGDLIKIIDKANGDTSKNFLLVLDEINRGNISSIFGELMYLLDRNGNSIYIPLLEKNITLPNNLYILGTMNSADRSIAVIDYALRRRFPFITLLPNYDLINETVILKNQEDECRNLGSFLSRVNENIKKYFNSKDLQLGHSYFMKNLSALQKDGEFYIIPVRDMFFILFFEIIPMLVEYNNGDDSHLNAIFSEELLSSNEDSLIKNILNFIE</sequence>
<dbReference type="AlphaFoldDB" id="N9R1T3"/>
<dbReference type="Proteomes" id="UP000013009">
    <property type="component" value="Unassembled WGS sequence"/>
</dbReference>
<name>N9R1T3_9GAMM</name>
<dbReference type="InterPro" id="IPR052934">
    <property type="entry name" value="Methyl-DNA_Rec/Restrict_Enz"/>
</dbReference>
<comment type="caution">
    <text evidence="2">The sequence shown here is derived from an EMBL/GenBank/DDBJ whole genome shotgun (WGS) entry which is preliminary data.</text>
</comment>
<dbReference type="InterPro" id="IPR011704">
    <property type="entry name" value="ATPase_dyneun-rel_AAA"/>
</dbReference>
<evidence type="ECO:0000313" key="3">
    <source>
        <dbReference type="Proteomes" id="UP000013009"/>
    </source>
</evidence>
<evidence type="ECO:0000259" key="1">
    <source>
        <dbReference type="Pfam" id="PF07728"/>
    </source>
</evidence>
<dbReference type="OrthoDB" id="9781481at2"/>
<organism evidence="2 3">
    <name type="scientific">Acinetobacter colistiniresistens</name>
    <dbReference type="NCBI Taxonomy" id="280145"/>
    <lineage>
        <taxon>Bacteria</taxon>
        <taxon>Pseudomonadati</taxon>
        <taxon>Pseudomonadota</taxon>
        <taxon>Gammaproteobacteria</taxon>
        <taxon>Moraxellales</taxon>
        <taxon>Moraxellaceae</taxon>
        <taxon>Acinetobacter</taxon>
    </lineage>
</organism>